<protein>
    <recommendedName>
        <fullName evidence="5">ABC transporter permease</fullName>
    </recommendedName>
</protein>
<dbReference type="RefSeq" id="WP_344987434.1">
    <property type="nucleotide sequence ID" value="NZ_BAAAXV010000001.1"/>
</dbReference>
<gene>
    <name evidence="3" type="ORF">ACFFSA_30710</name>
</gene>
<name>A0ABV5S8Z0_9ACTN</name>
<proteinExistence type="predicted"/>
<accession>A0ABV5S8Z0</accession>
<organism evidence="3 4">
    <name type="scientific">Nonomuraea helvata</name>
    <dbReference type="NCBI Taxonomy" id="37484"/>
    <lineage>
        <taxon>Bacteria</taxon>
        <taxon>Bacillati</taxon>
        <taxon>Actinomycetota</taxon>
        <taxon>Actinomycetes</taxon>
        <taxon>Streptosporangiales</taxon>
        <taxon>Streptosporangiaceae</taxon>
        <taxon>Nonomuraea</taxon>
    </lineage>
</organism>
<dbReference type="EMBL" id="JBHMBW010000033">
    <property type="protein sequence ID" value="MFB9627474.1"/>
    <property type="molecule type" value="Genomic_DNA"/>
</dbReference>
<keyword evidence="2" id="KW-1133">Transmembrane helix</keyword>
<evidence type="ECO:0000256" key="2">
    <source>
        <dbReference type="SAM" id="Phobius"/>
    </source>
</evidence>
<feature type="region of interest" description="Disordered" evidence="1">
    <location>
        <begin position="1"/>
        <end position="24"/>
    </location>
</feature>
<keyword evidence="2" id="KW-0812">Transmembrane</keyword>
<dbReference type="Proteomes" id="UP001589532">
    <property type="component" value="Unassembled WGS sequence"/>
</dbReference>
<feature type="transmembrane region" description="Helical" evidence="2">
    <location>
        <begin position="316"/>
        <end position="339"/>
    </location>
</feature>
<feature type="transmembrane region" description="Helical" evidence="2">
    <location>
        <begin position="240"/>
        <end position="266"/>
    </location>
</feature>
<evidence type="ECO:0000313" key="3">
    <source>
        <dbReference type="EMBL" id="MFB9627474.1"/>
    </source>
</evidence>
<feature type="transmembrane region" description="Helical" evidence="2">
    <location>
        <begin position="34"/>
        <end position="57"/>
    </location>
</feature>
<evidence type="ECO:0000256" key="1">
    <source>
        <dbReference type="SAM" id="MobiDB-lite"/>
    </source>
</evidence>
<keyword evidence="2" id="KW-0472">Membrane</keyword>
<comment type="caution">
    <text evidence="3">The sequence shown here is derived from an EMBL/GenBank/DDBJ whole genome shotgun (WGS) entry which is preliminary data.</text>
</comment>
<keyword evidence="4" id="KW-1185">Reference proteome</keyword>
<sequence length="344" mass="35320">MNTSRPPAETGELGSLPDDPDPAPRPVISPMWRLSAVIVVLPAMAALIFGFFTGASVSDMKPHAMPLGIAGPSHTVTGLGRQLTTWKQGAFRIRLYSSVGAAEQAVRNREVVAAMCVDSTALTAVIAGGEGLKVSQSITALAQQAATIAGLRLRVHDVAPLPESDPQGIAVATLLGSLLIPGIVGIIAVAVIAKALSRTARALLVPVAAIVAGLAAFTMLGPGLNVLPHSPWQMAGLSMLYLLAIIGAGLGLVCALGPPGVAIVALTTMTLGNATSSASVPVWFLPQWMSAIGPLLPPNAFMAAGRSLLYFDGAGLTQPITVLLAWAVGGYLLILCSGLRQERR</sequence>
<evidence type="ECO:0008006" key="5">
    <source>
        <dbReference type="Google" id="ProtNLM"/>
    </source>
</evidence>
<evidence type="ECO:0000313" key="4">
    <source>
        <dbReference type="Proteomes" id="UP001589532"/>
    </source>
</evidence>
<feature type="transmembrane region" description="Helical" evidence="2">
    <location>
        <begin position="169"/>
        <end position="193"/>
    </location>
</feature>
<reference evidence="3 4" key="1">
    <citation type="submission" date="2024-09" db="EMBL/GenBank/DDBJ databases">
        <authorList>
            <person name="Sun Q."/>
            <person name="Mori K."/>
        </authorList>
    </citation>
    <scope>NUCLEOTIDE SEQUENCE [LARGE SCALE GENOMIC DNA]</scope>
    <source>
        <strain evidence="3 4">JCM 3143</strain>
    </source>
</reference>
<feature type="transmembrane region" description="Helical" evidence="2">
    <location>
        <begin position="200"/>
        <end position="220"/>
    </location>
</feature>